<gene>
    <name evidence="2" type="ORF">BST83_00960</name>
</gene>
<dbReference type="InterPro" id="IPR005532">
    <property type="entry name" value="SUMF_dom"/>
</dbReference>
<dbReference type="SUPFAM" id="SSF56436">
    <property type="entry name" value="C-type lectin-like"/>
    <property type="match status" value="1"/>
</dbReference>
<dbReference type="GO" id="GO:0120147">
    <property type="term" value="F:formylglycine-generating oxidase activity"/>
    <property type="evidence" value="ECO:0007669"/>
    <property type="project" value="TreeGrafter"/>
</dbReference>
<dbReference type="InterPro" id="IPR016187">
    <property type="entry name" value="CTDL_fold"/>
</dbReference>
<reference evidence="2 3" key="1">
    <citation type="submission" date="2016-11" db="EMBL/GenBank/DDBJ databases">
        <title>Trade-off between light-utilization and light-protection in marine flavobacteria.</title>
        <authorList>
            <person name="Kumagai Y."/>
        </authorList>
    </citation>
    <scope>NUCLEOTIDE SEQUENCE [LARGE SCALE GENOMIC DNA]</scope>
    <source>
        <strain evidence="2 3">ATCC 700397</strain>
    </source>
</reference>
<name>A0A2S7L1Z8_9FLAO</name>
<sequence length="356" mass="40042">MNSQKKIIFIFIILISISACKKEENISNKTTNNKELNVPKGMVWVNGKTFLQGAKQSDNFAMPREKPAHEVMVDGFFIDATEVTNKQFKKFVTATKYITVAERKIDWKEMKTQLPKNTPKPHDSILQPGSLIFNKNINAVVNMNNYFQWWVWKIGANWKHPEGPDSTIKDKDNIPVVHIALEDALAYCKWANRRLPTEAEWEAAAQGTNNSAIFTWGDNPAILNSNANTWQGVFPTKNESIDGFKLIAPVKSYPANSIGIYDMAGNVWELTADLFNVNHYKELDISKVIKNPTGSKKSYSPANPNQIEYVMKGGSFLCHESYCASFRISSKMGVTIDSGSDHMGFRTVATVDMISN</sequence>
<dbReference type="AlphaFoldDB" id="A0A2S7L1Z8"/>
<dbReference type="EMBL" id="MQUA01000004">
    <property type="protein sequence ID" value="PQB08952.1"/>
    <property type="molecule type" value="Genomic_DNA"/>
</dbReference>
<dbReference type="PANTHER" id="PTHR23150:SF19">
    <property type="entry name" value="FORMYLGLYCINE-GENERATING ENZYME"/>
    <property type="match status" value="1"/>
</dbReference>
<evidence type="ECO:0000259" key="1">
    <source>
        <dbReference type="Pfam" id="PF03781"/>
    </source>
</evidence>
<dbReference type="InterPro" id="IPR042095">
    <property type="entry name" value="SUMF_sf"/>
</dbReference>
<dbReference type="RefSeq" id="WP_205853536.1">
    <property type="nucleotide sequence ID" value="NZ_MQUA01000004.1"/>
</dbReference>
<dbReference type="PANTHER" id="PTHR23150">
    <property type="entry name" value="SULFATASE MODIFYING FACTOR 1, 2"/>
    <property type="match status" value="1"/>
</dbReference>
<protein>
    <submittedName>
        <fullName evidence="2">Sulfatase</fullName>
    </submittedName>
</protein>
<dbReference type="Proteomes" id="UP000239522">
    <property type="component" value="Unassembled WGS sequence"/>
</dbReference>
<dbReference type="Pfam" id="PF03781">
    <property type="entry name" value="FGE-sulfatase"/>
    <property type="match status" value="1"/>
</dbReference>
<evidence type="ECO:0000313" key="2">
    <source>
        <dbReference type="EMBL" id="PQB08952.1"/>
    </source>
</evidence>
<comment type="caution">
    <text evidence="2">The sequence shown here is derived from an EMBL/GenBank/DDBJ whole genome shotgun (WGS) entry which is preliminary data.</text>
</comment>
<feature type="domain" description="Sulfatase-modifying factor enzyme-like" evidence="1">
    <location>
        <begin position="40"/>
        <end position="348"/>
    </location>
</feature>
<organism evidence="2 3">
    <name type="scientific">Polaribacter filamentus</name>
    <dbReference type="NCBI Taxonomy" id="53483"/>
    <lineage>
        <taxon>Bacteria</taxon>
        <taxon>Pseudomonadati</taxon>
        <taxon>Bacteroidota</taxon>
        <taxon>Flavobacteriia</taxon>
        <taxon>Flavobacteriales</taxon>
        <taxon>Flavobacteriaceae</taxon>
    </lineage>
</organism>
<dbReference type="Gene3D" id="3.90.1580.10">
    <property type="entry name" value="paralog of FGE (formylglycine-generating enzyme)"/>
    <property type="match status" value="1"/>
</dbReference>
<dbReference type="InterPro" id="IPR051043">
    <property type="entry name" value="Sulfatase_Mod_Factor_Kinase"/>
</dbReference>
<accession>A0A2S7L1Z8</accession>
<evidence type="ECO:0000313" key="3">
    <source>
        <dbReference type="Proteomes" id="UP000239522"/>
    </source>
</evidence>
<proteinExistence type="predicted"/>
<dbReference type="PROSITE" id="PS51257">
    <property type="entry name" value="PROKAR_LIPOPROTEIN"/>
    <property type="match status" value="1"/>
</dbReference>
<keyword evidence="3" id="KW-1185">Reference proteome</keyword>